<evidence type="ECO:0000259" key="4">
    <source>
        <dbReference type="Pfam" id="PF00535"/>
    </source>
</evidence>
<dbReference type="EMBL" id="MNQU01000179">
    <property type="protein sequence ID" value="OKZ35136.1"/>
    <property type="molecule type" value="Genomic_DNA"/>
</dbReference>
<name>A0A1Q6I8H3_BACUN</name>
<keyword evidence="2" id="KW-0808">Transferase</keyword>
<evidence type="ECO:0000313" key="6">
    <source>
        <dbReference type="Proteomes" id="UP000186549"/>
    </source>
</evidence>
<protein>
    <recommendedName>
        <fullName evidence="4">Glycosyltransferase 2-like domain-containing protein</fullName>
    </recommendedName>
</protein>
<dbReference type="PANTHER" id="PTHR22916:SF51">
    <property type="entry name" value="GLYCOSYLTRANSFERASE EPSH-RELATED"/>
    <property type="match status" value="1"/>
</dbReference>
<proteinExistence type="predicted"/>
<feature type="domain" description="Glycosyltransferase 2-like" evidence="4">
    <location>
        <begin position="5"/>
        <end position="170"/>
    </location>
</feature>
<dbReference type="Pfam" id="PF00535">
    <property type="entry name" value="Glycos_transf_2"/>
    <property type="match status" value="1"/>
</dbReference>
<keyword evidence="3" id="KW-1133">Transmembrane helix</keyword>
<dbReference type="CDD" id="cd00761">
    <property type="entry name" value="Glyco_tranf_GTA_type"/>
    <property type="match status" value="1"/>
</dbReference>
<evidence type="ECO:0000256" key="3">
    <source>
        <dbReference type="SAM" id="Phobius"/>
    </source>
</evidence>
<gene>
    <name evidence="5" type="ORF">BHV79_07315</name>
</gene>
<comment type="caution">
    <text evidence="5">The sequence shown here is derived from an EMBL/GenBank/DDBJ whole genome shotgun (WGS) entry which is preliminary data.</text>
</comment>
<organism evidence="5 6">
    <name type="scientific">Bacteroides uniformis</name>
    <dbReference type="NCBI Taxonomy" id="820"/>
    <lineage>
        <taxon>Bacteria</taxon>
        <taxon>Pseudomonadati</taxon>
        <taxon>Bacteroidota</taxon>
        <taxon>Bacteroidia</taxon>
        <taxon>Bacteroidales</taxon>
        <taxon>Bacteroidaceae</taxon>
        <taxon>Bacteroides</taxon>
    </lineage>
</organism>
<evidence type="ECO:0000256" key="2">
    <source>
        <dbReference type="ARBA" id="ARBA00022679"/>
    </source>
</evidence>
<keyword evidence="3" id="KW-0472">Membrane</keyword>
<evidence type="ECO:0000256" key="1">
    <source>
        <dbReference type="ARBA" id="ARBA00022676"/>
    </source>
</evidence>
<dbReference type="InterPro" id="IPR029044">
    <property type="entry name" value="Nucleotide-diphossugar_trans"/>
</dbReference>
<dbReference type="GO" id="GO:0016758">
    <property type="term" value="F:hexosyltransferase activity"/>
    <property type="evidence" value="ECO:0007669"/>
    <property type="project" value="UniProtKB-ARBA"/>
</dbReference>
<dbReference type="SUPFAM" id="SSF53448">
    <property type="entry name" value="Nucleotide-diphospho-sugar transferases"/>
    <property type="match status" value="1"/>
</dbReference>
<dbReference type="Gene3D" id="3.90.550.10">
    <property type="entry name" value="Spore Coat Polysaccharide Biosynthesis Protein SpsA, Chain A"/>
    <property type="match status" value="1"/>
</dbReference>
<dbReference type="InterPro" id="IPR001173">
    <property type="entry name" value="Glyco_trans_2-like"/>
</dbReference>
<dbReference type="PANTHER" id="PTHR22916">
    <property type="entry name" value="GLYCOSYLTRANSFERASE"/>
    <property type="match status" value="1"/>
</dbReference>
<dbReference type="Proteomes" id="UP000186549">
    <property type="component" value="Unassembled WGS sequence"/>
</dbReference>
<dbReference type="AlphaFoldDB" id="A0A1Q6I8H3"/>
<sequence length="326" mass="38562">MDKISVIIPVYKVANYIYKCALSLFMQTYQNVEYIFVNDCSPDESIQILLSALKKFPLRQSQTVIINHTINRGSAAARNTGLNSATGKYVIFIDSDDFCETNMLEEMYYAKQRSQADIIVSDYFVNYIDREYVKTQKCPDIGEKCISLLLQGKLHGSTCNKLINRNIIEDNNIRFVEKFNVWEDLLFSIKCFYYANRIYYLNKPFLHYVQYENSQTAKMSLIALEGLNKIVSLIEFFLIKHNIYECHQNDLMQIKNNVRFVWLQYCNNKDEIKKITNMYPDANMYIMRNSVYPFYYKLALISAIKKIYWLSLSIVYLIRKMRGWLR</sequence>
<feature type="transmembrane region" description="Helical" evidence="3">
    <location>
        <begin position="294"/>
        <end position="318"/>
    </location>
</feature>
<accession>A0A1Q6I8H3</accession>
<evidence type="ECO:0000313" key="5">
    <source>
        <dbReference type="EMBL" id="OKZ35136.1"/>
    </source>
</evidence>
<keyword evidence="1" id="KW-0328">Glycosyltransferase</keyword>
<keyword evidence="3" id="KW-0812">Transmembrane</keyword>
<reference evidence="5 6" key="1">
    <citation type="journal article" date="2016" name="Nat. Biotechnol.">
        <title>Measurement of bacterial replication rates in microbial communities.</title>
        <authorList>
            <person name="Brown C.T."/>
            <person name="Olm M.R."/>
            <person name="Thomas B.C."/>
            <person name="Banfield J.F."/>
        </authorList>
    </citation>
    <scope>NUCLEOTIDE SEQUENCE [LARGE SCALE GENOMIC DNA]</scope>
    <source>
        <strain evidence="5">45_41</strain>
    </source>
</reference>